<comment type="caution">
    <text evidence="2">The sequence shown here is derived from an EMBL/GenBank/DDBJ whole genome shotgun (WGS) entry which is preliminary data.</text>
</comment>
<protein>
    <submittedName>
        <fullName evidence="2">DUF1772 domain-containing protein</fullName>
    </submittedName>
</protein>
<evidence type="ECO:0000313" key="3">
    <source>
        <dbReference type="Proteomes" id="UP000694501"/>
    </source>
</evidence>
<keyword evidence="1" id="KW-0472">Membrane</keyword>
<evidence type="ECO:0000256" key="1">
    <source>
        <dbReference type="SAM" id="Phobius"/>
    </source>
</evidence>
<keyword evidence="3" id="KW-1185">Reference proteome</keyword>
<dbReference type="Proteomes" id="UP000694501">
    <property type="component" value="Unassembled WGS sequence"/>
</dbReference>
<dbReference type="RefSeq" id="WP_211039710.1">
    <property type="nucleotide sequence ID" value="NZ_JAELVF020000001.1"/>
</dbReference>
<accession>A0A949JFT2</accession>
<dbReference type="Pfam" id="PF08592">
    <property type="entry name" value="Anthrone_oxy"/>
    <property type="match status" value="1"/>
</dbReference>
<keyword evidence="1" id="KW-1133">Transmembrane helix</keyword>
<sequence>MNAPPQDTESTARPTAGNSTLRLLVLLAATLTTGLTAGVFFDWSNAVMPGLGEVDDRTFVTAFRALDRAIVGPLFIGVGFTGALLLTAVSAVLHRHRKPPKAAGAVAGPGARKSARTALRWILAALLFLVLAWVITVAVHEPLNQELRSFGELTTEADWAEARAALDEKLWTVWNTVRALATTLAFVCLARALALPHGPGTDPDPERVRPRRAD</sequence>
<feature type="transmembrane region" description="Helical" evidence="1">
    <location>
        <begin position="70"/>
        <end position="93"/>
    </location>
</feature>
<proteinExistence type="predicted"/>
<keyword evidence="1" id="KW-0812">Transmembrane</keyword>
<gene>
    <name evidence="2" type="ORF">JGS22_009140</name>
</gene>
<reference evidence="2" key="1">
    <citation type="submission" date="2021-06" db="EMBL/GenBank/DDBJ databases">
        <title>Sequencing of actinobacteria type strains.</title>
        <authorList>
            <person name="Nguyen G.-S."/>
            <person name="Wentzel A."/>
        </authorList>
    </citation>
    <scope>NUCLEOTIDE SEQUENCE</scope>
    <source>
        <strain evidence="2">P38-E01</strain>
    </source>
</reference>
<evidence type="ECO:0000313" key="2">
    <source>
        <dbReference type="EMBL" id="MBU7597780.1"/>
    </source>
</evidence>
<organism evidence="2 3">
    <name type="scientific">Streptomyces tardus</name>
    <dbReference type="NCBI Taxonomy" id="2780544"/>
    <lineage>
        <taxon>Bacteria</taxon>
        <taxon>Bacillati</taxon>
        <taxon>Actinomycetota</taxon>
        <taxon>Actinomycetes</taxon>
        <taxon>Kitasatosporales</taxon>
        <taxon>Streptomycetaceae</taxon>
        <taxon>Streptomyces</taxon>
    </lineage>
</organism>
<feature type="transmembrane region" description="Helical" evidence="1">
    <location>
        <begin position="21"/>
        <end position="41"/>
    </location>
</feature>
<name>A0A949JFT2_9ACTN</name>
<feature type="transmembrane region" description="Helical" evidence="1">
    <location>
        <begin position="121"/>
        <end position="139"/>
    </location>
</feature>
<dbReference type="InterPro" id="IPR013901">
    <property type="entry name" value="Anthrone_oxy"/>
</dbReference>
<dbReference type="EMBL" id="JAELVF020000001">
    <property type="protein sequence ID" value="MBU7597780.1"/>
    <property type="molecule type" value="Genomic_DNA"/>
</dbReference>
<dbReference type="AlphaFoldDB" id="A0A949JFT2"/>